<organism evidence="1 2">
    <name type="scientific">Golovinomyces cichoracearum</name>
    <dbReference type="NCBI Taxonomy" id="62708"/>
    <lineage>
        <taxon>Eukaryota</taxon>
        <taxon>Fungi</taxon>
        <taxon>Dikarya</taxon>
        <taxon>Ascomycota</taxon>
        <taxon>Pezizomycotina</taxon>
        <taxon>Leotiomycetes</taxon>
        <taxon>Erysiphales</taxon>
        <taxon>Erysiphaceae</taxon>
        <taxon>Golovinomyces</taxon>
    </lineage>
</organism>
<protein>
    <submittedName>
        <fullName evidence="1">Uncharacterized protein</fullName>
    </submittedName>
</protein>
<evidence type="ECO:0000313" key="2">
    <source>
        <dbReference type="Proteomes" id="UP000285326"/>
    </source>
</evidence>
<reference evidence="1 2" key="1">
    <citation type="journal article" date="2018" name="BMC Genomics">
        <title>Comparative genome analyses reveal sequence features reflecting distinct modes of host-adaptation between dicot and monocot powdery mildew.</title>
        <authorList>
            <person name="Wu Y."/>
            <person name="Ma X."/>
            <person name="Pan Z."/>
            <person name="Kale S.D."/>
            <person name="Song Y."/>
            <person name="King H."/>
            <person name="Zhang Q."/>
            <person name="Presley C."/>
            <person name="Deng X."/>
            <person name="Wei C.I."/>
            <person name="Xiao S."/>
        </authorList>
    </citation>
    <scope>NUCLEOTIDE SEQUENCE [LARGE SCALE GENOMIC DNA]</scope>
    <source>
        <strain evidence="1">UMSG1</strain>
    </source>
</reference>
<name>A0A420JCA1_9PEZI</name>
<dbReference type="AlphaFoldDB" id="A0A420JCA1"/>
<dbReference type="Proteomes" id="UP000285326">
    <property type="component" value="Unassembled WGS sequence"/>
</dbReference>
<dbReference type="EMBL" id="MCBS01010144">
    <property type="protein sequence ID" value="RKF84366.1"/>
    <property type="molecule type" value="Genomic_DNA"/>
</dbReference>
<gene>
    <name evidence="1" type="ORF">GcM1_101004</name>
</gene>
<proteinExistence type="predicted"/>
<accession>A0A420JCA1</accession>
<evidence type="ECO:0000313" key="1">
    <source>
        <dbReference type="EMBL" id="RKF84366.1"/>
    </source>
</evidence>
<comment type="caution">
    <text evidence="1">The sequence shown here is derived from an EMBL/GenBank/DDBJ whole genome shotgun (WGS) entry which is preliminary data.</text>
</comment>
<sequence>MKRRVPCLQLLEKPQINEINQDFRNITDLNSDKLKIYEILYNQYRTKLQSYKEQQKSLAQIPQYIIKIVGNYYSTIEDEHDVAEELVLMKRQKKEVLTKYQSILNSPNRTDLSVWVTNWQKVPTDAKRINLPEEEGLRPTQSFLESIYVGSIRLDFRFELAHLLCKVLTRGIQEIV</sequence>